<feature type="compositionally biased region" description="Basic and acidic residues" evidence="1">
    <location>
        <begin position="711"/>
        <end position="722"/>
    </location>
</feature>
<feature type="compositionally biased region" description="Polar residues" evidence="1">
    <location>
        <begin position="101"/>
        <end position="111"/>
    </location>
</feature>
<dbReference type="InterPro" id="IPR006868">
    <property type="entry name" value="DUF630"/>
</dbReference>
<dbReference type="PANTHER" id="PTHR21450:SF23">
    <property type="entry name" value="PROTEIN ALTERED PHOSPHATE STARVATION RESPONSE 1"/>
    <property type="match status" value="1"/>
</dbReference>
<dbReference type="Pfam" id="PF04782">
    <property type="entry name" value="DUF632"/>
    <property type="match status" value="1"/>
</dbReference>
<feature type="domain" description="DUF632" evidence="2">
    <location>
        <begin position="342"/>
        <end position="677"/>
    </location>
</feature>
<evidence type="ECO:0000256" key="1">
    <source>
        <dbReference type="SAM" id="MobiDB-lite"/>
    </source>
</evidence>
<feature type="compositionally biased region" description="Pro residues" evidence="1">
    <location>
        <begin position="141"/>
        <end position="160"/>
    </location>
</feature>
<dbReference type="Proteomes" id="UP001497444">
    <property type="component" value="Chromosome 11"/>
</dbReference>
<evidence type="ECO:0000259" key="3">
    <source>
        <dbReference type="Pfam" id="PF04783"/>
    </source>
</evidence>
<feature type="compositionally biased region" description="Acidic residues" evidence="1">
    <location>
        <begin position="224"/>
        <end position="253"/>
    </location>
</feature>
<feature type="domain" description="DUF630" evidence="3">
    <location>
        <begin position="1"/>
        <end position="59"/>
    </location>
</feature>
<sequence length="778" mass="88396">MGCSSSKVENEEVVARCRARKRFLKQAVYRRHVFAASHAQYIVALKGAGSAFRQFAEGELPSESPLPQKRASPPPHALKRPNPDAVVLNGIPKAHPKNPIRANSSPGTTLTMEDKFLNPPPPPPPPVISFEDEDWSYVARAPPPPLSPPREGMPPLPPPARSSWQDHFLDPFRPLPFPSSSPRSCDEQQRQGHQPQQWRLQGGGGGLKAPCRIRDLHPNQLQEDIPELEDVDDDNDDNDVDNDHDDVDDEEEQGELKPLEANPIIKSQPQMNVQQQQQQQDDVLPTKPPEFKPKPIMKVNEEKTSKDIISVGKGKVEKMVTTVEAQKGLACRHHEKHVGRDLLEVLKEVDECFLHAAESGDKVSQMLETEKVHYHSSFSDSLKARTLNVSFRRLSLRSAAERPPPHQHRNGNDTALYSEESARISSIRSLSSRGAWTDDDSGLTSSHASTLDRLYAWEKKLYLEVKETETLRNEFEKKCAVYRNQDARGGDPLAIDRTRAKIKMLQTRLAVAIEAVESAAAAVQRLRDDELYPQLLELLEEMMHMWKEISNCHQSQMKAVEAMRRLDNSTAFEATTSSHRDSTAQLEVALIRWVESLRKLVISQREYLKSLTGWLRLSLVHFVEPERNGSQSPNRSLVKSVNSNPVYALCQQWQTAIDQMPDRVAIEAIAGFAAVVREMLRLQYEELRIRKKADRRRGGSKATERWQQTDSTRRRLEEELETEQKAHIDTRAYTLNSLQTGLPFMFQALVTFSKIEFEIYERLYQMGNSRHSTHITNK</sequence>
<evidence type="ECO:0008006" key="6">
    <source>
        <dbReference type="Google" id="ProtNLM"/>
    </source>
</evidence>
<protein>
    <recommendedName>
        <fullName evidence="6">Nitrate regulatory gene2 protein</fullName>
    </recommendedName>
</protein>
<feature type="region of interest" description="Disordered" evidence="1">
    <location>
        <begin position="693"/>
        <end position="722"/>
    </location>
</feature>
<dbReference type="Pfam" id="PF04783">
    <property type="entry name" value="DUF630"/>
    <property type="match status" value="1"/>
</dbReference>
<feature type="compositionally biased region" description="Pro residues" evidence="1">
    <location>
        <begin position="118"/>
        <end position="127"/>
    </location>
</feature>
<organism evidence="4 5">
    <name type="scientific">Sphagnum jensenii</name>
    <dbReference type="NCBI Taxonomy" id="128206"/>
    <lineage>
        <taxon>Eukaryota</taxon>
        <taxon>Viridiplantae</taxon>
        <taxon>Streptophyta</taxon>
        <taxon>Embryophyta</taxon>
        <taxon>Bryophyta</taxon>
        <taxon>Sphagnophytina</taxon>
        <taxon>Sphagnopsida</taxon>
        <taxon>Sphagnales</taxon>
        <taxon>Sphagnaceae</taxon>
        <taxon>Sphagnum</taxon>
    </lineage>
</organism>
<accession>A0ABP0VTB5</accession>
<dbReference type="EMBL" id="OZ020106">
    <property type="protein sequence ID" value="CAK9257722.1"/>
    <property type="molecule type" value="Genomic_DNA"/>
</dbReference>
<dbReference type="InterPro" id="IPR006867">
    <property type="entry name" value="DUF632"/>
</dbReference>
<feature type="region of interest" description="Disordered" evidence="1">
    <location>
        <begin position="59"/>
        <end position="294"/>
    </location>
</feature>
<gene>
    <name evidence="4" type="ORF">CSSPJE1EN1_LOCUS3200</name>
</gene>
<evidence type="ECO:0000259" key="2">
    <source>
        <dbReference type="Pfam" id="PF04782"/>
    </source>
</evidence>
<dbReference type="PANTHER" id="PTHR21450">
    <property type="entry name" value="PROTEIN ALTERED PHOSPHATE STARVATION RESPONSE 1"/>
    <property type="match status" value="1"/>
</dbReference>
<reference evidence="4" key="1">
    <citation type="submission" date="2024-02" db="EMBL/GenBank/DDBJ databases">
        <authorList>
            <consortium name="ELIXIR-Norway"/>
            <consortium name="Elixir Norway"/>
        </authorList>
    </citation>
    <scope>NUCLEOTIDE SEQUENCE</scope>
</reference>
<evidence type="ECO:0000313" key="4">
    <source>
        <dbReference type="EMBL" id="CAK9257722.1"/>
    </source>
</evidence>
<feature type="region of interest" description="Disordered" evidence="1">
    <location>
        <begin position="397"/>
        <end position="418"/>
    </location>
</feature>
<proteinExistence type="predicted"/>
<evidence type="ECO:0000313" key="5">
    <source>
        <dbReference type="Proteomes" id="UP001497444"/>
    </source>
</evidence>
<name>A0ABP0VTB5_9BRYO</name>
<keyword evidence="5" id="KW-1185">Reference proteome</keyword>
<feature type="compositionally biased region" description="Low complexity" evidence="1">
    <location>
        <begin position="191"/>
        <end position="200"/>
    </location>
</feature>